<evidence type="ECO:0000313" key="2">
    <source>
        <dbReference type="EMBL" id="KAJ7741864.1"/>
    </source>
</evidence>
<gene>
    <name evidence="2" type="ORF">B0H16DRAFT_1464307</name>
</gene>
<accession>A0AAD7IFG0</accession>
<evidence type="ECO:0000313" key="3">
    <source>
        <dbReference type="Proteomes" id="UP001215598"/>
    </source>
</evidence>
<dbReference type="AlphaFoldDB" id="A0AAD7IFG0"/>
<keyword evidence="3" id="KW-1185">Reference proteome</keyword>
<feature type="compositionally biased region" description="Polar residues" evidence="1">
    <location>
        <begin position="278"/>
        <end position="287"/>
    </location>
</feature>
<dbReference type="Proteomes" id="UP001215598">
    <property type="component" value="Unassembled WGS sequence"/>
</dbReference>
<sequence>MAFFFMSTRSHGSELPTGALVVCLNTTALAYAQEAQRLAKVSANLELETQGLYNNDGRFSEIVNYCLERLADVSCWSPQHNPSWSMILLAHSLKAKEKLGIHKALQFIGDVCLMENDEVTAINLFTVALDGFTYMDVHRSRADQKNEDLLKALELWETARPLFECSSQAKRVQDIEERVGRISEEVKEQHQKNLARLAELNVPAGKVEEVDSDAEELELGGRTDQIDWCLSSESSYAVLAHFVVVYLLFTVHTEACTIVPVKFPEAHEGSKANHRSEAQNSMIPRVL</sequence>
<proteinExistence type="predicted"/>
<feature type="region of interest" description="Disordered" evidence="1">
    <location>
        <begin position="267"/>
        <end position="287"/>
    </location>
</feature>
<reference evidence="2" key="1">
    <citation type="submission" date="2023-03" db="EMBL/GenBank/DDBJ databases">
        <title>Massive genome expansion in bonnet fungi (Mycena s.s.) driven by repeated elements and novel gene families across ecological guilds.</title>
        <authorList>
            <consortium name="Lawrence Berkeley National Laboratory"/>
            <person name="Harder C.B."/>
            <person name="Miyauchi S."/>
            <person name="Viragh M."/>
            <person name="Kuo A."/>
            <person name="Thoen E."/>
            <person name="Andreopoulos B."/>
            <person name="Lu D."/>
            <person name="Skrede I."/>
            <person name="Drula E."/>
            <person name="Henrissat B."/>
            <person name="Morin E."/>
            <person name="Kohler A."/>
            <person name="Barry K."/>
            <person name="LaButti K."/>
            <person name="Morin E."/>
            <person name="Salamov A."/>
            <person name="Lipzen A."/>
            <person name="Mereny Z."/>
            <person name="Hegedus B."/>
            <person name="Baldrian P."/>
            <person name="Stursova M."/>
            <person name="Weitz H."/>
            <person name="Taylor A."/>
            <person name="Grigoriev I.V."/>
            <person name="Nagy L.G."/>
            <person name="Martin F."/>
            <person name="Kauserud H."/>
        </authorList>
    </citation>
    <scope>NUCLEOTIDE SEQUENCE</scope>
    <source>
        <strain evidence="2">CBHHK182m</strain>
    </source>
</reference>
<evidence type="ECO:0000256" key="1">
    <source>
        <dbReference type="SAM" id="MobiDB-lite"/>
    </source>
</evidence>
<dbReference type="EMBL" id="JARKIB010000097">
    <property type="protein sequence ID" value="KAJ7741864.1"/>
    <property type="molecule type" value="Genomic_DNA"/>
</dbReference>
<comment type="caution">
    <text evidence="2">The sequence shown here is derived from an EMBL/GenBank/DDBJ whole genome shotgun (WGS) entry which is preliminary data.</text>
</comment>
<feature type="compositionally biased region" description="Basic and acidic residues" evidence="1">
    <location>
        <begin position="267"/>
        <end position="277"/>
    </location>
</feature>
<name>A0AAD7IFG0_9AGAR</name>
<protein>
    <submittedName>
        <fullName evidence="2">Uncharacterized protein</fullName>
    </submittedName>
</protein>
<organism evidence="2 3">
    <name type="scientific">Mycena metata</name>
    <dbReference type="NCBI Taxonomy" id="1033252"/>
    <lineage>
        <taxon>Eukaryota</taxon>
        <taxon>Fungi</taxon>
        <taxon>Dikarya</taxon>
        <taxon>Basidiomycota</taxon>
        <taxon>Agaricomycotina</taxon>
        <taxon>Agaricomycetes</taxon>
        <taxon>Agaricomycetidae</taxon>
        <taxon>Agaricales</taxon>
        <taxon>Marasmiineae</taxon>
        <taxon>Mycenaceae</taxon>
        <taxon>Mycena</taxon>
    </lineage>
</organism>